<evidence type="ECO:0000256" key="3">
    <source>
        <dbReference type="ARBA" id="ARBA00012556"/>
    </source>
</evidence>
<keyword evidence="6" id="KW-0732">Signal</keyword>
<dbReference type="EMBL" id="CP096983">
    <property type="protein sequence ID" value="URZ13094.1"/>
    <property type="molecule type" value="Genomic_DNA"/>
</dbReference>
<keyword evidence="4 6" id="KW-0378">Hydrolase</keyword>
<sequence>MLKKFTKILSATLLCTSLCFSIASFSISAKASSNFANGADIGWLNQLENNGVKWQDTNGKQGDALAILKKHGVNSVRLRVFVNPPSDAQWVKRDGTKCLLGYSDTQSVISTAKRAKKLGMKVMIDFHYSDHFADPAYQDKPTAWVTDDFNKLKNDVYSHTYSVMSALRNAGITPDWVQVGNEINGGMLWPDGSNYNYTKLSQLINSGYNAIKTVSPSSKVVIHLSSGANNSLYRTFFDGLTNAGAHFDVIGMSYYPYWDNTDYTKNINALSYNLDDIASRYNKEVIISETGGLEKDPNNTYDMLKAVIKKVKEVPNKKGLGVFYWEPEANSSVLPDSYPLGTTTKVSDNVLKFTKAIKAFK</sequence>
<gene>
    <name evidence="7" type="primary">ganB_2</name>
    <name evidence="7" type="ORF">CROST_038440</name>
</gene>
<organism evidence="7 8">
    <name type="scientific">Clostridium felsineum</name>
    <dbReference type="NCBI Taxonomy" id="36839"/>
    <lineage>
        <taxon>Bacteria</taxon>
        <taxon>Bacillati</taxon>
        <taxon>Bacillota</taxon>
        <taxon>Clostridia</taxon>
        <taxon>Eubacteriales</taxon>
        <taxon>Clostridiaceae</taxon>
        <taxon>Clostridium</taxon>
    </lineage>
</organism>
<dbReference type="InterPro" id="IPR017853">
    <property type="entry name" value="GH"/>
</dbReference>
<evidence type="ECO:0000256" key="2">
    <source>
        <dbReference type="ARBA" id="ARBA00010687"/>
    </source>
</evidence>
<feature type="chain" id="PRO_5041746045" description="Arabinogalactan endo-beta-1,4-galactanase" evidence="6">
    <location>
        <begin position="32"/>
        <end position="361"/>
    </location>
</feature>
<accession>A0A1S8MH29</accession>
<keyword evidence="5 6" id="KW-0326">Glycosidase</keyword>
<dbReference type="Pfam" id="PF07745">
    <property type="entry name" value="Glyco_hydro_53"/>
    <property type="match status" value="1"/>
</dbReference>
<comment type="similarity">
    <text evidence="2 6">Belongs to the glycosyl hydrolase 53 family.</text>
</comment>
<dbReference type="Gene3D" id="3.20.20.80">
    <property type="entry name" value="Glycosidases"/>
    <property type="match status" value="1"/>
</dbReference>
<evidence type="ECO:0000256" key="4">
    <source>
        <dbReference type="ARBA" id="ARBA00022801"/>
    </source>
</evidence>
<protein>
    <recommendedName>
        <fullName evidence="3 6">Arabinogalactan endo-beta-1,4-galactanase</fullName>
        <ecNumber evidence="3 6">3.2.1.89</ecNumber>
    </recommendedName>
</protein>
<reference evidence="7 8" key="1">
    <citation type="submission" date="2022-04" db="EMBL/GenBank/DDBJ databases">
        <title>Genome sequence of C. roseum typestrain.</title>
        <authorList>
            <person name="Poehlein A."/>
            <person name="Schoch T."/>
            <person name="Duerre P."/>
            <person name="Daniel R."/>
        </authorList>
    </citation>
    <scope>NUCLEOTIDE SEQUENCE [LARGE SCALE GENOMIC DNA]</scope>
    <source>
        <strain evidence="7 8">DSM 7320</strain>
    </source>
</reference>
<feature type="signal peptide" evidence="6">
    <location>
        <begin position="1"/>
        <end position="31"/>
    </location>
</feature>
<dbReference type="STRING" id="84029.CROST_18220"/>
<dbReference type="GO" id="GO:0015926">
    <property type="term" value="F:glucosidase activity"/>
    <property type="evidence" value="ECO:0007669"/>
    <property type="project" value="InterPro"/>
</dbReference>
<evidence type="ECO:0000256" key="5">
    <source>
        <dbReference type="ARBA" id="ARBA00023295"/>
    </source>
</evidence>
<dbReference type="PANTHER" id="PTHR34983">
    <property type="entry name" value="ARABINOGALACTAN ENDO-BETA-1,4-GALACTANASE A"/>
    <property type="match status" value="1"/>
</dbReference>
<dbReference type="Proteomes" id="UP000190951">
    <property type="component" value="Chromosome"/>
</dbReference>
<evidence type="ECO:0000256" key="1">
    <source>
        <dbReference type="ARBA" id="ARBA00001695"/>
    </source>
</evidence>
<evidence type="ECO:0000313" key="8">
    <source>
        <dbReference type="Proteomes" id="UP000190951"/>
    </source>
</evidence>
<dbReference type="RefSeq" id="WP_077832170.1">
    <property type="nucleotide sequence ID" value="NZ_CP096983.1"/>
</dbReference>
<proteinExistence type="inferred from homology"/>
<dbReference type="EC" id="3.2.1.89" evidence="3 6"/>
<dbReference type="GO" id="GO:0031218">
    <property type="term" value="F:arabinogalactan endo-1,4-beta-galactosidase activity"/>
    <property type="evidence" value="ECO:0007669"/>
    <property type="project" value="UniProtKB-EC"/>
</dbReference>
<dbReference type="GO" id="GO:0045490">
    <property type="term" value="P:pectin catabolic process"/>
    <property type="evidence" value="ECO:0007669"/>
    <property type="project" value="TreeGrafter"/>
</dbReference>
<dbReference type="SUPFAM" id="SSF51445">
    <property type="entry name" value="(Trans)glycosidases"/>
    <property type="match status" value="1"/>
</dbReference>
<comment type="catalytic activity">
    <reaction evidence="1 6">
        <text>The enzyme specifically hydrolyzes (1-&gt;4)-beta-D-galactosidic linkages in type I arabinogalactans.</text>
        <dbReference type="EC" id="3.2.1.89"/>
    </reaction>
</comment>
<dbReference type="KEGG" id="crw:CROST_038440"/>
<dbReference type="PANTHER" id="PTHR34983:SF1">
    <property type="entry name" value="ARABINOGALACTAN ENDO-BETA-1,4-GALACTANASE A"/>
    <property type="match status" value="1"/>
</dbReference>
<keyword evidence="8" id="KW-1185">Reference proteome</keyword>
<dbReference type="InterPro" id="IPR011683">
    <property type="entry name" value="Glyco_hydro_53"/>
</dbReference>
<dbReference type="AlphaFoldDB" id="A0A1S8MH29"/>
<name>A0A1S8MH29_9CLOT</name>
<evidence type="ECO:0000256" key="6">
    <source>
        <dbReference type="RuleBase" id="RU361192"/>
    </source>
</evidence>
<evidence type="ECO:0000313" key="7">
    <source>
        <dbReference type="EMBL" id="URZ13094.1"/>
    </source>
</evidence>